<name>A0AAE8ENI6_9GAMM</name>
<protein>
    <submittedName>
        <fullName evidence="1">Uncharacterized protein</fullName>
    </submittedName>
</protein>
<dbReference type="EMBL" id="MJLX01000066">
    <property type="protein sequence ID" value="RLM18416.1"/>
    <property type="molecule type" value="Genomic_DNA"/>
</dbReference>
<evidence type="ECO:0000313" key="2">
    <source>
        <dbReference type="Proteomes" id="UP000285972"/>
    </source>
</evidence>
<accession>A0AAE8ENI6</accession>
<organism evidence="1 2">
    <name type="scientific">Brenneria goodwinii</name>
    <dbReference type="NCBI Taxonomy" id="1109412"/>
    <lineage>
        <taxon>Bacteria</taxon>
        <taxon>Pseudomonadati</taxon>
        <taxon>Pseudomonadota</taxon>
        <taxon>Gammaproteobacteria</taxon>
        <taxon>Enterobacterales</taxon>
        <taxon>Pectobacteriaceae</taxon>
        <taxon>Brenneria</taxon>
    </lineage>
</organism>
<evidence type="ECO:0000313" key="1">
    <source>
        <dbReference type="EMBL" id="RLM18416.1"/>
    </source>
</evidence>
<reference evidence="1 2" key="1">
    <citation type="submission" date="2016-09" db="EMBL/GenBank/DDBJ databases">
        <authorList>
            <person name="Doonan J."/>
            <person name="Pachebat J.A."/>
            <person name="Golyshin P.N."/>
            <person name="Denman S."/>
            <person name="Mcdonald J.E."/>
        </authorList>
    </citation>
    <scope>NUCLEOTIDE SEQUENCE [LARGE SCALE GENOMIC DNA]</scope>
    <source>
        <strain evidence="1 2">FRB141</strain>
    </source>
</reference>
<dbReference type="AlphaFoldDB" id="A0AAE8ENI6"/>
<proteinExistence type="predicted"/>
<gene>
    <name evidence="1" type="ORF">BIY26_18880</name>
</gene>
<comment type="caution">
    <text evidence="1">The sequence shown here is derived from an EMBL/GenBank/DDBJ whole genome shotgun (WGS) entry which is preliminary data.</text>
</comment>
<dbReference type="Proteomes" id="UP000285972">
    <property type="component" value="Unassembled WGS sequence"/>
</dbReference>
<sequence>MKTDFIMTPLAMPDGSVVNHKLAVDGSSPVIPQANRKTIFPNITKEDLFQMMISVQQSPEAVVKEFAEKYRQRVGAAFAIPTASGTSSLHVPDSGDPRSAVQRFSNTHQCIVDGSEIGITVHEGLINQIDIYR</sequence>
<dbReference type="KEGG" id="bgj:AWC36_13825"/>